<organism evidence="11 12">
    <name type="scientific">Reticulomyxa filosa</name>
    <dbReference type="NCBI Taxonomy" id="46433"/>
    <lineage>
        <taxon>Eukaryota</taxon>
        <taxon>Sar</taxon>
        <taxon>Rhizaria</taxon>
        <taxon>Retaria</taxon>
        <taxon>Foraminifera</taxon>
        <taxon>Monothalamids</taxon>
        <taxon>Reticulomyxidae</taxon>
        <taxon>Reticulomyxa</taxon>
    </lineage>
</organism>
<dbReference type="InterPro" id="IPR014782">
    <property type="entry name" value="Peptidase_M1_dom"/>
</dbReference>
<proteinExistence type="inferred from homology"/>
<dbReference type="GO" id="GO:0006508">
    <property type="term" value="P:proteolysis"/>
    <property type="evidence" value="ECO:0007669"/>
    <property type="project" value="UniProtKB-KW"/>
</dbReference>
<evidence type="ECO:0000256" key="3">
    <source>
        <dbReference type="ARBA" id="ARBA00022438"/>
    </source>
</evidence>
<protein>
    <submittedName>
        <fullName evidence="11">Aminopeptidase N</fullName>
    </submittedName>
</protein>
<evidence type="ECO:0000256" key="2">
    <source>
        <dbReference type="ARBA" id="ARBA00010136"/>
    </source>
</evidence>
<keyword evidence="8" id="KW-0482">Metalloprotease</keyword>
<keyword evidence="4" id="KW-0645">Protease</keyword>
<keyword evidence="6" id="KW-0378">Hydrolase</keyword>
<dbReference type="InterPro" id="IPR012779">
    <property type="entry name" value="Peptidase_M1_pepN"/>
</dbReference>
<evidence type="ECO:0000256" key="5">
    <source>
        <dbReference type="ARBA" id="ARBA00022723"/>
    </source>
</evidence>
<comment type="similarity">
    <text evidence="2">Belongs to the peptidase M1 family.</text>
</comment>
<dbReference type="SUPFAM" id="SSF55486">
    <property type="entry name" value="Metalloproteases ('zincins'), catalytic domain"/>
    <property type="match status" value="1"/>
</dbReference>
<dbReference type="OrthoDB" id="1682989at2759"/>
<evidence type="ECO:0000313" key="12">
    <source>
        <dbReference type="Proteomes" id="UP000023152"/>
    </source>
</evidence>
<dbReference type="PANTHER" id="PTHR46322">
    <property type="entry name" value="PUROMYCIN-SENSITIVE AMINOPEPTIDASE"/>
    <property type="match status" value="1"/>
</dbReference>
<evidence type="ECO:0000313" key="11">
    <source>
        <dbReference type="EMBL" id="ETO01488.1"/>
    </source>
</evidence>
<dbReference type="PANTHER" id="PTHR46322:SF1">
    <property type="entry name" value="PUROMYCIN-SENSITIVE AMINOPEPTIDASE"/>
    <property type="match status" value="1"/>
</dbReference>
<keyword evidence="9" id="KW-0472">Membrane</keyword>
<comment type="caution">
    <text evidence="11">The sequence shown here is derived from an EMBL/GenBank/DDBJ whole genome shotgun (WGS) entry which is preliminary data.</text>
</comment>
<feature type="domain" description="Peptidase M1 membrane alanine aminopeptidase" evidence="10">
    <location>
        <begin position="2"/>
        <end position="71"/>
    </location>
</feature>
<evidence type="ECO:0000256" key="1">
    <source>
        <dbReference type="ARBA" id="ARBA00001947"/>
    </source>
</evidence>
<dbReference type="Proteomes" id="UP000023152">
    <property type="component" value="Unassembled WGS sequence"/>
</dbReference>
<keyword evidence="9" id="KW-0812">Transmembrane</keyword>
<dbReference type="GO" id="GO:0008237">
    <property type="term" value="F:metallopeptidase activity"/>
    <property type="evidence" value="ECO:0007669"/>
    <property type="project" value="UniProtKB-KW"/>
</dbReference>
<evidence type="ECO:0000256" key="6">
    <source>
        <dbReference type="ARBA" id="ARBA00022801"/>
    </source>
</evidence>
<dbReference type="AlphaFoldDB" id="X6LHQ8"/>
<reference evidence="11 12" key="1">
    <citation type="journal article" date="2013" name="Curr. Biol.">
        <title>The Genome of the Foraminiferan Reticulomyxa filosa.</title>
        <authorList>
            <person name="Glockner G."/>
            <person name="Hulsmann N."/>
            <person name="Schleicher M."/>
            <person name="Noegel A.A."/>
            <person name="Eichinger L."/>
            <person name="Gallinger C."/>
            <person name="Pawlowski J."/>
            <person name="Sierra R."/>
            <person name="Euteneuer U."/>
            <person name="Pillet L."/>
            <person name="Moustafa A."/>
            <person name="Platzer M."/>
            <person name="Groth M."/>
            <person name="Szafranski K."/>
            <person name="Schliwa M."/>
        </authorList>
    </citation>
    <scope>NUCLEOTIDE SEQUENCE [LARGE SCALE GENOMIC DNA]</scope>
</reference>
<name>X6LHQ8_RETFI</name>
<evidence type="ECO:0000259" key="10">
    <source>
        <dbReference type="Pfam" id="PF01433"/>
    </source>
</evidence>
<evidence type="ECO:0000256" key="4">
    <source>
        <dbReference type="ARBA" id="ARBA00022670"/>
    </source>
</evidence>
<keyword evidence="9" id="KW-1133">Transmembrane helix</keyword>
<dbReference type="EMBL" id="ASPP01038157">
    <property type="protein sequence ID" value="ETO01488.1"/>
    <property type="molecule type" value="Genomic_DNA"/>
</dbReference>
<keyword evidence="3 11" id="KW-0031">Aminopeptidase</keyword>
<gene>
    <name evidence="11" type="ORF">RFI_35952</name>
</gene>
<evidence type="ECO:0000256" key="9">
    <source>
        <dbReference type="SAM" id="Phobius"/>
    </source>
</evidence>
<evidence type="ECO:0000256" key="7">
    <source>
        <dbReference type="ARBA" id="ARBA00022833"/>
    </source>
</evidence>
<dbReference type="GO" id="GO:0008270">
    <property type="term" value="F:zinc ion binding"/>
    <property type="evidence" value="ECO:0007669"/>
    <property type="project" value="InterPro"/>
</dbReference>
<keyword evidence="12" id="KW-1185">Reference proteome</keyword>
<keyword evidence="7" id="KW-0862">Zinc</keyword>
<feature type="transmembrane region" description="Helical" evidence="9">
    <location>
        <begin position="71"/>
        <end position="96"/>
    </location>
</feature>
<keyword evidence="5" id="KW-0479">Metal-binding</keyword>
<dbReference type="FunFam" id="3.30.2010.30:FF:000002">
    <property type="entry name" value="Putative aminopeptidase N"/>
    <property type="match status" value="1"/>
</dbReference>
<dbReference type="Gene3D" id="3.30.2010.30">
    <property type="match status" value="1"/>
</dbReference>
<evidence type="ECO:0000256" key="8">
    <source>
        <dbReference type="ARBA" id="ARBA00023049"/>
    </source>
</evidence>
<comment type="cofactor">
    <cofactor evidence="1">
        <name>Zn(2+)</name>
        <dbReference type="ChEBI" id="CHEBI:29105"/>
    </cofactor>
</comment>
<dbReference type="GO" id="GO:0004177">
    <property type="term" value="F:aminopeptidase activity"/>
    <property type="evidence" value="ECO:0007669"/>
    <property type="project" value="UniProtKB-KW"/>
</dbReference>
<sequence length="105" mass="12366">MQSLKQAFEWDEKRFGLEYDLDLFNIIAVDDFNTGAIENKSINIFNSKYILADNDTDIDCHNIQGVVVHKYLYIIIVSFCQIHSFNLLLLLFDCFIKKKIRNNKK</sequence>
<dbReference type="Pfam" id="PF01433">
    <property type="entry name" value="Peptidase_M1"/>
    <property type="match status" value="1"/>
</dbReference>
<dbReference type="MEROPS" id="M01.005"/>
<accession>X6LHQ8</accession>